<evidence type="ECO:0000313" key="11">
    <source>
        <dbReference type="EMBL" id="CAB4788819.1"/>
    </source>
</evidence>
<evidence type="ECO:0000313" key="7">
    <source>
        <dbReference type="EMBL" id="CAB4372100.1"/>
    </source>
</evidence>
<organism evidence="9">
    <name type="scientific">freshwater metagenome</name>
    <dbReference type="NCBI Taxonomy" id="449393"/>
    <lineage>
        <taxon>unclassified sequences</taxon>
        <taxon>metagenomes</taxon>
        <taxon>ecological metagenomes</taxon>
    </lineage>
</organism>
<evidence type="ECO:0000256" key="4">
    <source>
        <dbReference type="ARBA" id="ARBA00023033"/>
    </source>
</evidence>
<sequence length="310" mass="33604">MELRIFVEPQQGASYRQQLAVAQLSEKLGFDAFFRSDHYLRMGAGDPLPGPTDSWVTLGAIARETSTIRLGTLVASATFRLPGQLAVAVAQIDDMSDGRIELGLGAGWFDAEHTAYGIPFPTLGQRFDILEEQLEIITGMWNTPLDSQYSFEGQHHTIVGSPAIPKPVQPGGPPIVMGGYGPKRTPALAAKYASEFNLPFPPVEIYRASCDNVRAACEARGRDPESMIYSVAQVLCIGANDADIARRAQRIGREVDELILNGAAGSPAQVLDKIASFAEAGATRVYLQVLDMNDLDHIHLLAEEVMKVLP</sequence>
<dbReference type="InterPro" id="IPR011251">
    <property type="entry name" value="Luciferase-like_dom"/>
</dbReference>
<evidence type="ECO:0000259" key="5">
    <source>
        <dbReference type="Pfam" id="PF00296"/>
    </source>
</evidence>
<dbReference type="GO" id="GO:0046306">
    <property type="term" value="P:alkanesulfonate catabolic process"/>
    <property type="evidence" value="ECO:0007669"/>
    <property type="project" value="TreeGrafter"/>
</dbReference>
<gene>
    <name evidence="8" type="ORF">UFOPK1762_00714</name>
    <name evidence="9" type="ORF">UFOPK1906_01208</name>
    <name evidence="10" type="ORF">UFOPK2624_00196</name>
    <name evidence="11" type="ORF">UFOPK2969_00609</name>
    <name evidence="6" type="ORF">UFOPK3331_00307</name>
    <name evidence="12" type="ORF">UFOPK3785_00428</name>
    <name evidence="7" type="ORF">UFOPK4201_01263</name>
    <name evidence="13" type="ORF">UFOPK4371_00499</name>
</gene>
<dbReference type="PANTHER" id="PTHR42847">
    <property type="entry name" value="ALKANESULFONATE MONOOXYGENASE"/>
    <property type="match status" value="1"/>
</dbReference>
<evidence type="ECO:0000313" key="12">
    <source>
        <dbReference type="EMBL" id="CAB4944665.1"/>
    </source>
</evidence>
<keyword evidence="3" id="KW-0560">Oxidoreductase</keyword>
<dbReference type="EMBL" id="CAEZTY010000019">
    <property type="protein sequence ID" value="CAB4582260.1"/>
    <property type="molecule type" value="Genomic_DNA"/>
</dbReference>
<evidence type="ECO:0000313" key="9">
    <source>
        <dbReference type="EMBL" id="CAB4626537.1"/>
    </source>
</evidence>
<dbReference type="InterPro" id="IPR019952">
    <property type="entry name" value="F420_OxRdatse_Rv1855c_pred"/>
</dbReference>
<dbReference type="Gene3D" id="3.20.20.30">
    <property type="entry name" value="Luciferase-like domain"/>
    <property type="match status" value="1"/>
</dbReference>
<reference evidence="9" key="1">
    <citation type="submission" date="2020-05" db="EMBL/GenBank/DDBJ databases">
        <authorList>
            <person name="Chiriac C."/>
            <person name="Salcher M."/>
            <person name="Ghai R."/>
            <person name="Kavagutti S V."/>
        </authorList>
    </citation>
    <scope>NUCLEOTIDE SEQUENCE</scope>
</reference>
<feature type="domain" description="Luciferase-like" evidence="5">
    <location>
        <begin position="6"/>
        <end position="250"/>
    </location>
</feature>
<evidence type="ECO:0000313" key="8">
    <source>
        <dbReference type="EMBL" id="CAB4582260.1"/>
    </source>
</evidence>
<evidence type="ECO:0000313" key="10">
    <source>
        <dbReference type="EMBL" id="CAB4694941.1"/>
    </source>
</evidence>
<dbReference type="EMBL" id="CAFBNJ010000014">
    <property type="protein sequence ID" value="CAB4944665.1"/>
    <property type="molecule type" value="Genomic_DNA"/>
</dbReference>
<dbReference type="NCBIfam" id="TIGR03560">
    <property type="entry name" value="F420_Rv1855c"/>
    <property type="match status" value="1"/>
</dbReference>
<protein>
    <submittedName>
        <fullName evidence="9">Unannotated protein</fullName>
    </submittedName>
</protein>
<dbReference type="GO" id="GO:0008726">
    <property type="term" value="F:alkanesulfonate monooxygenase activity"/>
    <property type="evidence" value="ECO:0007669"/>
    <property type="project" value="TreeGrafter"/>
</dbReference>
<dbReference type="EMBL" id="CAFBRD010000017">
    <property type="protein sequence ID" value="CAB5075424.1"/>
    <property type="molecule type" value="Genomic_DNA"/>
</dbReference>
<dbReference type="EMBL" id="CAEUNJ010000054">
    <property type="protein sequence ID" value="CAB4372100.1"/>
    <property type="molecule type" value="Genomic_DNA"/>
</dbReference>
<evidence type="ECO:0000256" key="1">
    <source>
        <dbReference type="ARBA" id="ARBA00022630"/>
    </source>
</evidence>
<keyword evidence="1" id="KW-0285">Flavoprotein</keyword>
<keyword evidence="4" id="KW-0503">Monooxygenase</keyword>
<proteinExistence type="predicted"/>
<dbReference type="InterPro" id="IPR050172">
    <property type="entry name" value="SsuD_RutA_monooxygenase"/>
</dbReference>
<evidence type="ECO:0000313" key="13">
    <source>
        <dbReference type="EMBL" id="CAB5075424.1"/>
    </source>
</evidence>
<accession>A0A6J6IPG1</accession>
<dbReference type="SUPFAM" id="SSF51679">
    <property type="entry name" value="Bacterial luciferase-like"/>
    <property type="match status" value="1"/>
</dbReference>
<dbReference type="PANTHER" id="PTHR42847:SF4">
    <property type="entry name" value="ALKANESULFONATE MONOOXYGENASE-RELATED"/>
    <property type="match status" value="1"/>
</dbReference>
<evidence type="ECO:0000313" key="6">
    <source>
        <dbReference type="EMBL" id="CAB4332454.1"/>
    </source>
</evidence>
<evidence type="ECO:0000256" key="2">
    <source>
        <dbReference type="ARBA" id="ARBA00022643"/>
    </source>
</evidence>
<dbReference type="EMBL" id="CAFAAD010000032">
    <property type="protein sequence ID" value="CAB4788819.1"/>
    <property type="molecule type" value="Genomic_DNA"/>
</dbReference>
<dbReference type="EMBL" id="CAESAL010000006">
    <property type="protein sequence ID" value="CAB4332454.1"/>
    <property type="molecule type" value="Genomic_DNA"/>
</dbReference>
<dbReference type="AlphaFoldDB" id="A0A6J6IPG1"/>
<keyword evidence="2" id="KW-0288">FMN</keyword>
<dbReference type="InterPro" id="IPR036661">
    <property type="entry name" value="Luciferase-like_sf"/>
</dbReference>
<dbReference type="EMBL" id="CAEZXY010000004">
    <property type="protein sequence ID" value="CAB4694941.1"/>
    <property type="molecule type" value="Genomic_DNA"/>
</dbReference>
<evidence type="ECO:0000256" key="3">
    <source>
        <dbReference type="ARBA" id="ARBA00023002"/>
    </source>
</evidence>
<dbReference type="Pfam" id="PF00296">
    <property type="entry name" value="Bac_luciferase"/>
    <property type="match status" value="1"/>
</dbReference>
<dbReference type="EMBL" id="CAEZVC010000076">
    <property type="protein sequence ID" value="CAB4626537.1"/>
    <property type="molecule type" value="Genomic_DNA"/>
</dbReference>
<name>A0A6J6IPG1_9ZZZZ</name>